<sequence length="131" mass="14606">MAVANKLELAPIPPELADLNVLERQLIAKILPFAKIVALPKGQQRAVRGAVVCVPSEVETTVNCLPRPNPEAQLLQVKLKRHIRYKGHQHFYTVNMKNVLAGLATLKETHSEYHEINIDESATFESLHDAP</sequence>
<organism evidence="2 3">
    <name type="scientific">Solea senegalensis</name>
    <name type="common">Senegalese sole</name>
    <dbReference type="NCBI Taxonomy" id="28829"/>
    <lineage>
        <taxon>Eukaryota</taxon>
        <taxon>Metazoa</taxon>
        <taxon>Chordata</taxon>
        <taxon>Craniata</taxon>
        <taxon>Vertebrata</taxon>
        <taxon>Euteleostomi</taxon>
        <taxon>Actinopterygii</taxon>
        <taxon>Neopterygii</taxon>
        <taxon>Teleostei</taxon>
        <taxon>Neoteleostei</taxon>
        <taxon>Acanthomorphata</taxon>
        <taxon>Carangaria</taxon>
        <taxon>Pleuronectiformes</taxon>
        <taxon>Pleuronectoidei</taxon>
        <taxon>Soleidae</taxon>
        <taxon>Solea</taxon>
    </lineage>
</organism>
<dbReference type="Proteomes" id="UP000693946">
    <property type="component" value="Unassembled WGS sequence"/>
</dbReference>
<dbReference type="EMBL" id="JAGKHQ010001475">
    <property type="protein sequence ID" value="KAG7455732.1"/>
    <property type="molecule type" value="Genomic_DNA"/>
</dbReference>
<comment type="caution">
    <text evidence="2">The sequence shown here is derived from an EMBL/GenBank/DDBJ whole genome shotgun (WGS) entry which is preliminary data.</text>
</comment>
<gene>
    <name evidence="2" type="ORF">JOB18_011132</name>
</gene>
<proteinExistence type="predicted"/>
<evidence type="ECO:0000259" key="1">
    <source>
        <dbReference type="Pfam" id="PF20209"/>
    </source>
</evidence>
<evidence type="ECO:0000313" key="3">
    <source>
        <dbReference type="Proteomes" id="UP000693946"/>
    </source>
</evidence>
<dbReference type="InterPro" id="IPR046700">
    <property type="entry name" value="DUF6570"/>
</dbReference>
<accession>A0AAV6PBT6</accession>
<keyword evidence="3" id="KW-1185">Reference proteome</keyword>
<dbReference type="Pfam" id="PF20209">
    <property type="entry name" value="DUF6570"/>
    <property type="match status" value="1"/>
</dbReference>
<reference evidence="2 3" key="1">
    <citation type="journal article" date="2021" name="Sci. Rep.">
        <title>Chromosome anchoring in Senegalese sole (Solea senegalensis) reveals sex-associated markers and genome rearrangements in flatfish.</title>
        <authorList>
            <person name="Guerrero-Cozar I."/>
            <person name="Gomez-Garrido J."/>
            <person name="Berbel C."/>
            <person name="Martinez-Blanch J.F."/>
            <person name="Alioto T."/>
            <person name="Claros M.G."/>
            <person name="Gagnaire P.A."/>
            <person name="Manchado M."/>
        </authorList>
    </citation>
    <scope>NUCLEOTIDE SEQUENCE [LARGE SCALE GENOMIC DNA]</scope>
    <source>
        <strain evidence="2">Sse05_10M</strain>
    </source>
</reference>
<dbReference type="AlphaFoldDB" id="A0AAV6PBT6"/>
<feature type="domain" description="DUF6570" evidence="1">
    <location>
        <begin position="2"/>
        <end position="122"/>
    </location>
</feature>
<name>A0AAV6PBT6_SOLSE</name>
<evidence type="ECO:0000313" key="2">
    <source>
        <dbReference type="EMBL" id="KAG7455732.1"/>
    </source>
</evidence>
<protein>
    <recommendedName>
        <fullName evidence="1">DUF6570 domain-containing protein</fullName>
    </recommendedName>
</protein>